<keyword evidence="3" id="KW-0418">Kinase</keyword>
<feature type="domain" description="Regulator of nucleoside diphosphate kinase N-terminal" evidence="2">
    <location>
        <begin position="6"/>
        <end position="44"/>
    </location>
</feature>
<dbReference type="Pfam" id="PF01272">
    <property type="entry name" value="GreA_GreB"/>
    <property type="match status" value="1"/>
</dbReference>
<dbReference type="GO" id="GO:0006354">
    <property type="term" value="P:DNA-templated transcription elongation"/>
    <property type="evidence" value="ECO:0007669"/>
    <property type="project" value="TreeGrafter"/>
</dbReference>
<reference evidence="3" key="1">
    <citation type="submission" date="2023-08" db="EMBL/GenBank/DDBJ databases">
        <title>Functional and genomic diversity of the sorghum phyllosphere microbiome.</title>
        <authorList>
            <person name="Shade A."/>
        </authorList>
    </citation>
    <scope>NUCLEOTIDE SEQUENCE</scope>
    <source>
        <strain evidence="3">SORGH_AS_0201</strain>
    </source>
</reference>
<dbReference type="GO" id="GO:0032784">
    <property type="term" value="P:regulation of DNA-templated transcription elongation"/>
    <property type="evidence" value="ECO:0007669"/>
    <property type="project" value="InterPro"/>
</dbReference>
<sequence>MRHAAPITVSTVDLPHLEQLLDELPEFGPIAEALDEELSRARVVPPEQIDSVVTMNSRVLCREADSGKEYQITLVYPRDAGEEGRVSVLAPAGSVLLGAHVGEILSWPVPGGKERRVELMSLETAVGRSDSHALSE</sequence>
<dbReference type="GO" id="GO:0016301">
    <property type="term" value="F:kinase activity"/>
    <property type="evidence" value="ECO:0007669"/>
    <property type="project" value="UniProtKB-KW"/>
</dbReference>
<dbReference type="RefSeq" id="WP_309758605.1">
    <property type="nucleotide sequence ID" value="NZ_JAVJAF010000001.1"/>
</dbReference>
<evidence type="ECO:0000259" key="2">
    <source>
        <dbReference type="Pfam" id="PF14760"/>
    </source>
</evidence>
<dbReference type="GO" id="GO:0003677">
    <property type="term" value="F:DNA binding"/>
    <property type="evidence" value="ECO:0007669"/>
    <property type="project" value="InterPro"/>
</dbReference>
<dbReference type="Proteomes" id="UP001268036">
    <property type="component" value="Unassembled WGS sequence"/>
</dbReference>
<dbReference type="PANTHER" id="PTHR30437:SF5">
    <property type="entry name" value="REGULATOR OF NUCLEOSIDE DIPHOSPHATE KINASE"/>
    <property type="match status" value="1"/>
</dbReference>
<organism evidence="3 4">
    <name type="scientific">Pseudomonas oryzihabitans</name>
    <dbReference type="NCBI Taxonomy" id="47885"/>
    <lineage>
        <taxon>Bacteria</taxon>
        <taxon>Pseudomonadati</taxon>
        <taxon>Pseudomonadota</taxon>
        <taxon>Gammaproteobacteria</taxon>
        <taxon>Pseudomonadales</taxon>
        <taxon>Pseudomonadaceae</taxon>
        <taxon>Pseudomonas</taxon>
    </lineage>
</organism>
<name>A0AAJ2BNN1_9PSED</name>
<dbReference type="GO" id="GO:0070063">
    <property type="term" value="F:RNA polymerase binding"/>
    <property type="evidence" value="ECO:0007669"/>
    <property type="project" value="InterPro"/>
</dbReference>
<feature type="domain" description="Transcription elongation factor GreA/GreB C-terminal" evidence="1">
    <location>
        <begin position="51"/>
        <end position="123"/>
    </location>
</feature>
<dbReference type="Gene3D" id="3.10.50.30">
    <property type="entry name" value="Transcription elongation factor, GreA/GreB, C-terminal domain"/>
    <property type="match status" value="1"/>
</dbReference>
<protein>
    <submittedName>
        <fullName evidence="3">Regulator of nucleoside diphosphate kinase</fullName>
    </submittedName>
</protein>
<evidence type="ECO:0000313" key="4">
    <source>
        <dbReference type="Proteomes" id="UP001268036"/>
    </source>
</evidence>
<dbReference type="EMBL" id="JAVJAF010000001">
    <property type="protein sequence ID" value="MDR6234681.1"/>
    <property type="molecule type" value="Genomic_DNA"/>
</dbReference>
<dbReference type="InterPro" id="IPR023459">
    <property type="entry name" value="Tscrpt_elong_fac_GreA/B_fam"/>
</dbReference>
<evidence type="ECO:0000313" key="3">
    <source>
        <dbReference type="EMBL" id="MDR6234681.1"/>
    </source>
</evidence>
<dbReference type="InterPro" id="IPR029462">
    <property type="entry name" value="Rnk_N"/>
</dbReference>
<dbReference type="PANTHER" id="PTHR30437">
    <property type="entry name" value="TRANSCRIPTION ELONGATION FACTOR GREA"/>
    <property type="match status" value="1"/>
</dbReference>
<proteinExistence type="predicted"/>
<comment type="caution">
    <text evidence="3">The sequence shown here is derived from an EMBL/GenBank/DDBJ whole genome shotgun (WGS) entry which is preliminary data.</text>
</comment>
<dbReference type="InterPro" id="IPR001437">
    <property type="entry name" value="Tscrpt_elong_fac_GreA/B_C"/>
</dbReference>
<dbReference type="Pfam" id="PF14760">
    <property type="entry name" value="Rnk_N"/>
    <property type="match status" value="1"/>
</dbReference>
<dbReference type="AlphaFoldDB" id="A0AAJ2BNN1"/>
<dbReference type="NCBIfam" id="NF004396">
    <property type="entry name" value="PRK05753.1"/>
    <property type="match status" value="1"/>
</dbReference>
<dbReference type="Gene3D" id="1.10.286.20">
    <property type="match status" value="1"/>
</dbReference>
<dbReference type="InterPro" id="IPR036953">
    <property type="entry name" value="GreA/GreB_C_sf"/>
</dbReference>
<gene>
    <name evidence="3" type="ORF">QE440_002422</name>
</gene>
<dbReference type="SUPFAM" id="SSF54534">
    <property type="entry name" value="FKBP-like"/>
    <property type="match status" value="1"/>
</dbReference>
<accession>A0AAJ2BNN1</accession>
<keyword evidence="3" id="KW-0808">Transferase</keyword>
<evidence type="ECO:0000259" key="1">
    <source>
        <dbReference type="Pfam" id="PF01272"/>
    </source>
</evidence>